<reference evidence="8 9" key="1">
    <citation type="journal article" date="2013" name="PLoS Genet.">
        <title>Distinctive expansion of potential virulence genes in the genome of the oomycete fish pathogen Saprolegnia parasitica.</title>
        <authorList>
            <person name="Jiang R.H."/>
            <person name="de Bruijn I."/>
            <person name="Haas B.J."/>
            <person name="Belmonte R."/>
            <person name="Lobach L."/>
            <person name="Christie J."/>
            <person name="van den Ackerveken G."/>
            <person name="Bottin A."/>
            <person name="Bulone V."/>
            <person name="Diaz-Moreno S.M."/>
            <person name="Dumas B."/>
            <person name="Fan L."/>
            <person name="Gaulin E."/>
            <person name="Govers F."/>
            <person name="Grenville-Briggs L.J."/>
            <person name="Horner N.R."/>
            <person name="Levin J.Z."/>
            <person name="Mammella M."/>
            <person name="Meijer H.J."/>
            <person name="Morris P."/>
            <person name="Nusbaum C."/>
            <person name="Oome S."/>
            <person name="Phillips A.J."/>
            <person name="van Rooyen D."/>
            <person name="Rzeszutek E."/>
            <person name="Saraiva M."/>
            <person name="Secombes C.J."/>
            <person name="Seidl M.F."/>
            <person name="Snel B."/>
            <person name="Stassen J.H."/>
            <person name="Sykes S."/>
            <person name="Tripathy S."/>
            <person name="van den Berg H."/>
            <person name="Vega-Arreguin J.C."/>
            <person name="Wawra S."/>
            <person name="Young S.K."/>
            <person name="Zeng Q."/>
            <person name="Dieguez-Uribeondo J."/>
            <person name="Russ C."/>
            <person name="Tyler B.M."/>
            <person name="van West P."/>
        </authorList>
    </citation>
    <scope>NUCLEOTIDE SEQUENCE [LARGE SCALE GENOMIC DNA]</scope>
    <source>
        <strain evidence="8 9">CBS 223.65</strain>
    </source>
</reference>
<keyword evidence="3" id="KW-0479">Metal-binding</keyword>
<dbReference type="STRING" id="695850.A0A067CXR1"/>
<evidence type="ECO:0000313" key="9">
    <source>
        <dbReference type="Proteomes" id="UP000030745"/>
    </source>
</evidence>
<dbReference type="CDD" id="cd00051">
    <property type="entry name" value="EFh"/>
    <property type="match status" value="1"/>
</dbReference>
<dbReference type="PROSITE" id="PS00125">
    <property type="entry name" value="SER_THR_PHOSPHATASE"/>
    <property type="match status" value="1"/>
</dbReference>
<dbReference type="PANTHER" id="PTHR45668">
    <property type="entry name" value="SERINE/THREONINE-PROTEIN PHOSPHATASE 5-RELATED"/>
    <property type="match status" value="1"/>
</dbReference>
<dbReference type="SUPFAM" id="SSF56300">
    <property type="entry name" value="Metallo-dependent phosphatases"/>
    <property type="match status" value="1"/>
</dbReference>
<dbReference type="InterPro" id="IPR006186">
    <property type="entry name" value="Ser/Thr-sp_prot-phosphatase"/>
</dbReference>
<dbReference type="SMART" id="SM00156">
    <property type="entry name" value="PP2Ac"/>
    <property type="match status" value="1"/>
</dbReference>
<dbReference type="PRINTS" id="PR00114">
    <property type="entry name" value="STPHPHTASE"/>
</dbReference>
<dbReference type="PROSITE" id="PS00018">
    <property type="entry name" value="EF_HAND_1"/>
    <property type="match status" value="1"/>
</dbReference>
<comment type="catalytic activity">
    <reaction evidence="6">
        <text>O-phospho-L-threonyl-[protein] + H2O = L-threonyl-[protein] + phosphate</text>
        <dbReference type="Rhea" id="RHEA:47004"/>
        <dbReference type="Rhea" id="RHEA-COMP:11060"/>
        <dbReference type="Rhea" id="RHEA-COMP:11605"/>
        <dbReference type="ChEBI" id="CHEBI:15377"/>
        <dbReference type="ChEBI" id="CHEBI:30013"/>
        <dbReference type="ChEBI" id="CHEBI:43474"/>
        <dbReference type="ChEBI" id="CHEBI:61977"/>
        <dbReference type="EC" id="3.1.3.16"/>
    </reaction>
</comment>
<dbReference type="AlphaFoldDB" id="A0A067CXR1"/>
<protein>
    <recommendedName>
        <fullName evidence="6">Serine/threonine-protein phosphatase</fullName>
        <ecNumber evidence="6">3.1.3.16</ecNumber>
    </recommendedName>
</protein>
<evidence type="ECO:0000256" key="1">
    <source>
        <dbReference type="ARBA" id="ARBA00001936"/>
    </source>
</evidence>
<keyword evidence="5" id="KW-0464">Manganese</keyword>
<evidence type="ECO:0000256" key="4">
    <source>
        <dbReference type="ARBA" id="ARBA00022837"/>
    </source>
</evidence>
<dbReference type="Proteomes" id="UP000030745">
    <property type="component" value="Unassembled WGS sequence"/>
</dbReference>
<dbReference type="VEuPathDB" id="FungiDB:SPRG_03917"/>
<feature type="domain" description="EF-hand" evidence="7">
    <location>
        <begin position="448"/>
        <end position="483"/>
    </location>
</feature>
<dbReference type="Gene3D" id="3.60.21.10">
    <property type="match status" value="1"/>
</dbReference>
<keyword evidence="9" id="KW-1185">Reference proteome</keyword>
<comment type="similarity">
    <text evidence="2 6">Belongs to the PPP phosphatase family.</text>
</comment>
<dbReference type="SUPFAM" id="SSF47473">
    <property type="entry name" value="EF-hand"/>
    <property type="match status" value="1"/>
</dbReference>
<dbReference type="PANTHER" id="PTHR45668:SF5">
    <property type="entry name" value="SERINE_THREONINE-PROTEIN PHOSPHATASE 5"/>
    <property type="match status" value="1"/>
</dbReference>
<evidence type="ECO:0000256" key="3">
    <source>
        <dbReference type="ARBA" id="ARBA00022723"/>
    </source>
</evidence>
<dbReference type="GO" id="GO:0005509">
    <property type="term" value="F:calcium ion binding"/>
    <property type="evidence" value="ECO:0007669"/>
    <property type="project" value="InterPro"/>
</dbReference>
<dbReference type="Gene3D" id="1.10.238.10">
    <property type="entry name" value="EF-hand"/>
    <property type="match status" value="1"/>
</dbReference>
<dbReference type="InterPro" id="IPR004843">
    <property type="entry name" value="Calcineurin-like_PHP"/>
</dbReference>
<gene>
    <name evidence="8" type="ORF">SPRG_03917</name>
</gene>
<dbReference type="GeneID" id="24126393"/>
<evidence type="ECO:0000256" key="2">
    <source>
        <dbReference type="ARBA" id="ARBA00008294"/>
    </source>
</evidence>
<dbReference type="InterPro" id="IPR051134">
    <property type="entry name" value="PPP_phosphatase"/>
</dbReference>
<comment type="cofactor">
    <cofactor evidence="1">
        <name>Mn(2+)</name>
        <dbReference type="ChEBI" id="CHEBI:29035"/>
    </cofactor>
</comment>
<dbReference type="OMA" id="CRENKVR"/>
<evidence type="ECO:0000256" key="6">
    <source>
        <dbReference type="RuleBase" id="RU004273"/>
    </source>
</evidence>
<accession>A0A067CXR1</accession>
<sequence>MSQVDSVRHNAHNRGDVHGQLHDVLHIFKEQGPPSPTNWYLFNGDFVDRGNCSIEICALLFAYHMLYPTAVHINRGNHEDPQLNRLYSFQREVMTKYDRHVYGAFNAFFERLPLAHVINDAVFVVHGGLPAADITLAEIDAIPRREFQLHFPQTLSPELLKPLSTMRDLLWSDPSPTKGSSPSRRGAGVVFGPDVTARFCVGMASRCDLLVRAHEPVRDGFDWPYTKEQLSSGNVATMAVPLEDNGNNAVSSSTLVTIFSGSNYCYSNNKGAYMVLQSSLAFQLHTFQIPTTVASDPMTMLRSIEDHNRHNLMQLIGNHKKALLAAFEAKDSRHLGVVSIEDWVAVLGDVLQLELDWSRLAPVLLPPRSVVKNQDKVEYAIFLESYQTNHAQNGDTGGQLDLDTFYMYRKELQVIFCFFDKDNSGYITLDEFQQGCALLNAHVADEDAQLHNIATLFQELDLQGTGKISINAFLEAFRITNDREIRKSLSFSQRQEQQPVSPPVL</sequence>
<dbReference type="GO" id="GO:0004722">
    <property type="term" value="F:protein serine/threonine phosphatase activity"/>
    <property type="evidence" value="ECO:0007669"/>
    <property type="project" value="UniProtKB-EC"/>
</dbReference>
<dbReference type="InterPro" id="IPR018247">
    <property type="entry name" value="EF_Hand_1_Ca_BS"/>
</dbReference>
<organism evidence="8 9">
    <name type="scientific">Saprolegnia parasitica (strain CBS 223.65)</name>
    <dbReference type="NCBI Taxonomy" id="695850"/>
    <lineage>
        <taxon>Eukaryota</taxon>
        <taxon>Sar</taxon>
        <taxon>Stramenopiles</taxon>
        <taxon>Oomycota</taxon>
        <taxon>Saprolegniomycetes</taxon>
        <taxon>Saprolegniales</taxon>
        <taxon>Saprolegniaceae</taxon>
        <taxon>Saprolegnia</taxon>
    </lineage>
</organism>
<evidence type="ECO:0000256" key="5">
    <source>
        <dbReference type="ARBA" id="ARBA00023211"/>
    </source>
</evidence>
<dbReference type="Pfam" id="PF13499">
    <property type="entry name" value="EF-hand_7"/>
    <property type="match status" value="1"/>
</dbReference>
<evidence type="ECO:0000259" key="7">
    <source>
        <dbReference type="PROSITE" id="PS50222"/>
    </source>
</evidence>
<dbReference type="OrthoDB" id="442428at2759"/>
<dbReference type="SMART" id="SM00054">
    <property type="entry name" value="EFh"/>
    <property type="match status" value="2"/>
</dbReference>
<proteinExistence type="inferred from homology"/>
<evidence type="ECO:0000313" key="8">
    <source>
        <dbReference type="EMBL" id="KDO31301.1"/>
    </source>
</evidence>
<dbReference type="EMBL" id="KK583198">
    <property type="protein sequence ID" value="KDO31301.1"/>
    <property type="molecule type" value="Genomic_DNA"/>
</dbReference>
<dbReference type="PROSITE" id="PS50222">
    <property type="entry name" value="EF_HAND_2"/>
    <property type="match status" value="2"/>
</dbReference>
<keyword evidence="4" id="KW-0106">Calcium</keyword>
<dbReference type="KEGG" id="spar:SPRG_03917"/>
<keyword evidence="6" id="KW-0378">Hydrolase</keyword>
<dbReference type="EC" id="3.1.3.16" evidence="6"/>
<dbReference type="Pfam" id="PF00149">
    <property type="entry name" value="Metallophos"/>
    <property type="match status" value="1"/>
</dbReference>
<dbReference type="InterPro" id="IPR002048">
    <property type="entry name" value="EF_hand_dom"/>
</dbReference>
<feature type="domain" description="EF-hand" evidence="7">
    <location>
        <begin position="407"/>
        <end position="442"/>
    </location>
</feature>
<dbReference type="InterPro" id="IPR029052">
    <property type="entry name" value="Metallo-depent_PP-like"/>
</dbReference>
<dbReference type="InterPro" id="IPR011992">
    <property type="entry name" value="EF-hand-dom_pair"/>
</dbReference>
<name>A0A067CXR1_SAPPC</name>
<dbReference type="RefSeq" id="XP_012197900.1">
    <property type="nucleotide sequence ID" value="XM_012342510.1"/>
</dbReference>